<evidence type="ECO:0000313" key="4">
    <source>
        <dbReference type="Proteomes" id="UP000053237"/>
    </source>
</evidence>
<dbReference type="EMBL" id="CAIX01000130">
    <property type="protein sequence ID" value="CCI46555.1"/>
    <property type="molecule type" value="Genomic_DNA"/>
</dbReference>
<dbReference type="InterPro" id="IPR016163">
    <property type="entry name" value="Ald_DH_C"/>
</dbReference>
<organism evidence="3 4">
    <name type="scientific">Albugo candida</name>
    <dbReference type="NCBI Taxonomy" id="65357"/>
    <lineage>
        <taxon>Eukaryota</taxon>
        <taxon>Sar</taxon>
        <taxon>Stramenopiles</taxon>
        <taxon>Oomycota</taxon>
        <taxon>Peronosporomycetes</taxon>
        <taxon>Albuginales</taxon>
        <taxon>Albuginaceae</taxon>
        <taxon>Albugo</taxon>
    </lineage>
</organism>
<dbReference type="GO" id="GO:0006210">
    <property type="term" value="P:thymine catabolic process"/>
    <property type="evidence" value="ECO:0007669"/>
    <property type="project" value="TreeGrafter"/>
</dbReference>
<dbReference type="Proteomes" id="UP000053237">
    <property type="component" value="Unassembled WGS sequence"/>
</dbReference>
<sequence length="147" mass="16727">MVSKKRLISVWSKLYKCAENEALLNTGNTTYPMHCPRYTQIIINHLHINERFSGTLGHVAMLLDNISMRHVANTKEIAGTVLVCMLVESLEEAIKLNKQNSYGNNRAIFTSSVLSSRKLQHEIDVGRVGVNFPILYLLQCFSRDPMY</sequence>
<evidence type="ECO:0000259" key="2">
    <source>
        <dbReference type="Pfam" id="PF00171"/>
    </source>
</evidence>
<accession>A0A024GIH1</accession>
<comment type="similarity">
    <text evidence="1">Belongs to the aldehyde dehydrogenase family.</text>
</comment>
<dbReference type="InterPro" id="IPR016161">
    <property type="entry name" value="Ald_DH/histidinol_DH"/>
</dbReference>
<dbReference type="InterPro" id="IPR015590">
    <property type="entry name" value="Aldehyde_DH_dom"/>
</dbReference>
<protein>
    <recommendedName>
        <fullName evidence="2">Aldehyde dehydrogenase domain-containing protein</fullName>
    </recommendedName>
</protein>
<keyword evidence="4" id="KW-1185">Reference proteome</keyword>
<name>A0A024GIH1_9STRA</name>
<dbReference type="GO" id="GO:0004491">
    <property type="term" value="F:methylmalonate-semialdehyde dehydrogenase (acylating, NAD) activity"/>
    <property type="evidence" value="ECO:0007669"/>
    <property type="project" value="InterPro"/>
</dbReference>
<dbReference type="AlphaFoldDB" id="A0A024GIH1"/>
<dbReference type="PANTHER" id="PTHR43866:SF3">
    <property type="entry name" value="METHYLMALONATE-SEMIALDEHYDE DEHYDROGENASE [ACYLATING], MITOCHONDRIAL"/>
    <property type="match status" value="1"/>
</dbReference>
<comment type="caution">
    <text evidence="3">The sequence shown here is derived from an EMBL/GenBank/DDBJ whole genome shotgun (WGS) entry which is preliminary data.</text>
</comment>
<dbReference type="GO" id="GO:0006574">
    <property type="term" value="P:L-valine catabolic process"/>
    <property type="evidence" value="ECO:0007669"/>
    <property type="project" value="TreeGrafter"/>
</dbReference>
<dbReference type="STRING" id="65357.A0A024GIH1"/>
<evidence type="ECO:0000313" key="3">
    <source>
        <dbReference type="EMBL" id="CCI46555.1"/>
    </source>
</evidence>
<dbReference type="PANTHER" id="PTHR43866">
    <property type="entry name" value="MALONATE-SEMIALDEHYDE DEHYDROGENASE"/>
    <property type="match status" value="1"/>
</dbReference>
<dbReference type="OrthoDB" id="310895at2759"/>
<proteinExistence type="inferred from homology"/>
<dbReference type="Pfam" id="PF00171">
    <property type="entry name" value="Aldedh"/>
    <property type="match status" value="1"/>
</dbReference>
<gene>
    <name evidence="3" type="ORF">BN9_074840</name>
</gene>
<dbReference type="InterPro" id="IPR010061">
    <property type="entry name" value="MeMal-semiAld_DH"/>
</dbReference>
<reference evidence="3 4" key="1">
    <citation type="submission" date="2012-05" db="EMBL/GenBank/DDBJ databases">
        <title>Recombination and specialization in a pathogen metapopulation.</title>
        <authorList>
            <person name="Gardiner A."/>
            <person name="Kemen E."/>
            <person name="Schultz-Larsen T."/>
            <person name="MacLean D."/>
            <person name="Van Oosterhout C."/>
            <person name="Jones J.D.G."/>
        </authorList>
    </citation>
    <scope>NUCLEOTIDE SEQUENCE [LARGE SCALE GENOMIC DNA]</scope>
    <source>
        <strain evidence="3 4">Ac Nc2</strain>
    </source>
</reference>
<dbReference type="GO" id="GO:0005739">
    <property type="term" value="C:mitochondrion"/>
    <property type="evidence" value="ECO:0007669"/>
    <property type="project" value="TreeGrafter"/>
</dbReference>
<evidence type="ECO:0000256" key="1">
    <source>
        <dbReference type="ARBA" id="ARBA00009986"/>
    </source>
</evidence>
<dbReference type="Gene3D" id="3.40.309.10">
    <property type="entry name" value="Aldehyde Dehydrogenase, Chain A, domain 2"/>
    <property type="match status" value="1"/>
</dbReference>
<dbReference type="InParanoid" id="A0A024GIH1"/>
<feature type="domain" description="Aldehyde dehydrogenase" evidence="2">
    <location>
        <begin position="62"/>
        <end position="132"/>
    </location>
</feature>
<dbReference type="SUPFAM" id="SSF53720">
    <property type="entry name" value="ALDH-like"/>
    <property type="match status" value="1"/>
</dbReference>